<protein>
    <recommendedName>
        <fullName evidence="3">Response regulatory domain-containing protein</fullName>
    </recommendedName>
</protein>
<gene>
    <name evidence="4" type="ORF">RF819_16275</name>
</gene>
<keyword evidence="5" id="KW-1185">Reference proteome</keyword>
<dbReference type="InterPro" id="IPR011006">
    <property type="entry name" value="CheY-like_superfamily"/>
</dbReference>
<dbReference type="InterPro" id="IPR001789">
    <property type="entry name" value="Sig_transdc_resp-reg_receiver"/>
</dbReference>
<evidence type="ECO:0000256" key="1">
    <source>
        <dbReference type="ARBA" id="ARBA00022553"/>
    </source>
</evidence>
<reference evidence="4 5" key="1">
    <citation type="submission" date="2017-01" db="EMBL/GenBank/DDBJ databases">
        <title>Genome sequencing of Rhodoferax fermentans JCM 7819.</title>
        <authorList>
            <person name="Kim Y.J."/>
            <person name="Farh M.E.-A."/>
            <person name="Yang D.-C."/>
        </authorList>
    </citation>
    <scope>NUCLEOTIDE SEQUENCE [LARGE SCALE GENOMIC DNA]</scope>
    <source>
        <strain evidence="4 5">JCM 7819</strain>
    </source>
</reference>
<dbReference type="PROSITE" id="PS50110">
    <property type="entry name" value="RESPONSE_REGULATORY"/>
    <property type="match status" value="1"/>
</dbReference>
<dbReference type="PANTHER" id="PTHR44591">
    <property type="entry name" value="STRESS RESPONSE REGULATOR PROTEIN 1"/>
    <property type="match status" value="1"/>
</dbReference>
<feature type="domain" description="Response regulatory" evidence="3">
    <location>
        <begin position="1"/>
        <end position="114"/>
    </location>
</feature>
<dbReference type="EMBL" id="MTJN01000002">
    <property type="protein sequence ID" value="OOV09205.1"/>
    <property type="molecule type" value="Genomic_DNA"/>
</dbReference>
<feature type="modified residue" description="4-aspartylphosphate" evidence="2">
    <location>
        <position position="46"/>
    </location>
</feature>
<evidence type="ECO:0000259" key="3">
    <source>
        <dbReference type="PROSITE" id="PS50110"/>
    </source>
</evidence>
<dbReference type="SMART" id="SM00448">
    <property type="entry name" value="REC"/>
    <property type="match status" value="1"/>
</dbReference>
<sequence>MVDDHPAIRRLLRVALGNTFRIIEAESGVDALAAIQREHPRLVLLDVMMPGELDGLQVLDAIRADPSHRDTVVAMLSARGQAQDNDSARCRGADAYFVKPFSPLQVVCWVKDKLKQSETRLGLKETP</sequence>
<name>A0A1T1AYZ4_RHOFE</name>
<dbReference type="Gene3D" id="3.40.50.2300">
    <property type="match status" value="1"/>
</dbReference>
<dbReference type="AlphaFoldDB" id="A0A1T1AYZ4"/>
<proteinExistence type="predicted"/>
<dbReference type="STRING" id="28066.RF819_16275"/>
<dbReference type="CDD" id="cd17574">
    <property type="entry name" value="REC_OmpR"/>
    <property type="match status" value="1"/>
</dbReference>
<accession>A0A1T1AYZ4</accession>
<dbReference type="Pfam" id="PF00072">
    <property type="entry name" value="Response_reg"/>
    <property type="match status" value="1"/>
</dbReference>
<keyword evidence="1 2" id="KW-0597">Phosphoprotein</keyword>
<organism evidence="4 5">
    <name type="scientific">Rhodoferax fermentans</name>
    <dbReference type="NCBI Taxonomy" id="28066"/>
    <lineage>
        <taxon>Bacteria</taxon>
        <taxon>Pseudomonadati</taxon>
        <taxon>Pseudomonadota</taxon>
        <taxon>Betaproteobacteria</taxon>
        <taxon>Burkholderiales</taxon>
        <taxon>Comamonadaceae</taxon>
        <taxon>Rhodoferax</taxon>
    </lineage>
</organism>
<evidence type="ECO:0000313" key="5">
    <source>
        <dbReference type="Proteomes" id="UP000190750"/>
    </source>
</evidence>
<dbReference type="GO" id="GO:0000160">
    <property type="term" value="P:phosphorelay signal transduction system"/>
    <property type="evidence" value="ECO:0007669"/>
    <property type="project" value="InterPro"/>
</dbReference>
<evidence type="ECO:0000256" key="2">
    <source>
        <dbReference type="PROSITE-ProRule" id="PRU00169"/>
    </source>
</evidence>
<dbReference type="Proteomes" id="UP000190750">
    <property type="component" value="Unassembled WGS sequence"/>
</dbReference>
<comment type="caution">
    <text evidence="4">The sequence shown here is derived from an EMBL/GenBank/DDBJ whole genome shotgun (WGS) entry which is preliminary data.</text>
</comment>
<evidence type="ECO:0000313" key="4">
    <source>
        <dbReference type="EMBL" id="OOV09205.1"/>
    </source>
</evidence>
<dbReference type="InterPro" id="IPR050595">
    <property type="entry name" value="Bact_response_regulator"/>
</dbReference>
<dbReference type="SUPFAM" id="SSF52172">
    <property type="entry name" value="CheY-like"/>
    <property type="match status" value="1"/>
</dbReference>
<dbReference type="PANTHER" id="PTHR44591:SF18">
    <property type="entry name" value="REGULATORY PROTEIN"/>
    <property type="match status" value="1"/>
</dbReference>